<feature type="region of interest" description="Disordered" evidence="1">
    <location>
        <begin position="52"/>
        <end position="90"/>
    </location>
</feature>
<reference evidence="2 3" key="1">
    <citation type="submission" date="2019-11" db="EMBL/GenBank/DDBJ databases">
        <title>Whole genome sequence of Oryza granulata.</title>
        <authorList>
            <person name="Li W."/>
        </authorList>
    </citation>
    <scope>NUCLEOTIDE SEQUENCE [LARGE SCALE GENOMIC DNA]</scope>
    <source>
        <strain evidence="3">cv. Menghai</strain>
        <tissue evidence="2">Leaf</tissue>
    </source>
</reference>
<evidence type="ECO:0000256" key="1">
    <source>
        <dbReference type="SAM" id="MobiDB-lite"/>
    </source>
</evidence>
<feature type="compositionally biased region" description="Acidic residues" evidence="1">
    <location>
        <begin position="61"/>
        <end position="70"/>
    </location>
</feature>
<sequence>MATKPAAEVVNRGQVPCAASCMASMVPVASDVLLYREAERASATDLAVVVNKEEGYLEGETKEDDADDKENEQLPDVKKAKECPEGSKEQ</sequence>
<organism evidence="2 3">
    <name type="scientific">Oryza meyeriana var. granulata</name>
    <dbReference type="NCBI Taxonomy" id="110450"/>
    <lineage>
        <taxon>Eukaryota</taxon>
        <taxon>Viridiplantae</taxon>
        <taxon>Streptophyta</taxon>
        <taxon>Embryophyta</taxon>
        <taxon>Tracheophyta</taxon>
        <taxon>Spermatophyta</taxon>
        <taxon>Magnoliopsida</taxon>
        <taxon>Liliopsida</taxon>
        <taxon>Poales</taxon>
        <taxon>Poaceae</taxon>
        <taxon>BOP clade</taxon>
        <taxon>Oryzoideae</taxon>
        <taxon>Oryzeae</taxon>
        <taxon>Oryzinae</taxon>
        <taxon>Oryza</taxon>
        <taxon>Oryza meyeriana</taxon>
    </lineage>
</organism>
<accession>A0A6G1C6T8</accession>
<gene>
    <name evidence="2" type="ORF">E2562_021906</name>
</gene>
<dbReference type="Proteomes" id="UP000479710">
    <property type="component" value="Unassembled WGS sequence"/>
</dbReference>
<dbReference type="AlphaFoldDB" id="A0A6G1C6T8"/>
<feature type="compositionally biased region" description="Basic and acidic residues" evidence="1">
    <location>
        <begin position="71"/>
        <end position="90"/>
    </location>
</feature>
<proteinExistence type="predicted"/>
<dbReference type="EMBL" id="SPHZ02000010">
    <property type="protein sequence ID" value="KAF0896375.1"/>
    <property type="molecule type" value="Genomic_DNA"/>
</dbReference>
<evidence type="ECO:0000313" key="3">
    <source>
        <dbReference type="Proteomes" id="UP000479710"/>
    </source>
</evidence>
<protein>
    <submittedName>
        <fullName evidence="2">Uncharacterized protein</fullName>
    </submittedName>
</protein>
<name>A0A6G1C6T8_9ORYZ</name>
<comment type="caution">
    <text evidence="2">The sequence shown here is derived from an EMBL/GenBank/DDBJ whole genome shotgun (WGS) entry which is preliminary data.</text>
</comment>
<evidence type="ECO:0000313" key="2">
    <source>
        <dbReference type="EMBL" id="KAF0896375.1"/>
    </source>
</evidence>
<keyword evidence="3" id="KW-1185">Reference proteome</keyword>